<sequence>MTAASSATRAITLTAPPSISSRVRTFHSSGCERLTFQHRRAPRVATALRMPVRALSQDELKQQAAWKAVEYVKSGMRLGLGTGSTAAFAVERIASLLKDGTLKDLVAVPTSIRTYEQAKSLGIPLATLAEQPELDLAIDGADEVDPMLNVVKGRGGALLREKMVELASEKFVCIVDDTKLVEGIGGSKDALPIEVTQFGWDYNLKRLQSLPELEGSTAKLRRTKDGEPYVTDNSNYIIDCYFENGFIKDAQKAADVLSQMVGVVEHGLFLNMVNVVVIAGSNGVEVKDKIDLVKEQGMGEA</sequence>
<name>A0AAW1TBH1_9CHLO</name>
<keyword evidence="5" id="KW-0413">Isomerase</keyword>
<dbReference type="NCBIfam" id="TIGR00021">
    <property type="entry name" value="rpiA"/>
    <property type="match status" value="1"/>
</dbReference>
<dbReference type="PANTHER" id="PTHR43748">
    <property type="entry name" value="RIBOSE-5-PHOSPHATE ISOMERASE 3, CHLOROPLASTIC-RELATED"/>
    <property type="match status" value="1"/>
</dbReference>
<evidence type="ECO:0000256" key="1">
    <source>
        <dbReference type="ARBA" id="ARBA00001713"/>
    </source>
</evidence>
<dbReference type="SUPFAM" id="SSF100950">
    <property type="entry name" value="NagB/RpiA/CoA transferase-like"/>
    <property type="match status" value="1"/>
</dbReference>
<evidence type="ECO:0000313" key="7">
    <source>
        <dbReference type="Proteomes" id="UP001485043"/>
    </source>
</evidence>
<evidence type="ECO:0000256" key="5">
    <source>
        <dbReference type="ARBA" id="ARBA00023235"/>
    </source>
</evidence>
<reference evidence="6 7" key="1">
    <citation type="journal article" date="2024" name="Nat. Commun.">
        <title>Phylogenomics reveals the evolutionary origins of lichenization in chlorophyte algae.</title>
        <authorList>
            <person name="Puginier C."/>
            <person name="Libourel C."/>
            <person name="Otte J."/>
            <person name="Skaloud P."/>
            <person name="Haon M."/>
            <person name="Grisel S."/>
            <person name="Petersen M."/>
            <person name="Berrin J.G."/>
            <person name="Delaux P.M."/>
            <person name="Dal Grande F."/>
            <person name="Keller J."/>
        </authorList>
    </citation>
    <scope>NUCLEOTIDE SEQUENCE [LARGE SCALE GENOMIC DNA]</scope>
    <source>
        <strain evidence="6 7">SAG 2523</strain>
    </source>
</reference>
<dbReference type="InterPro" id="IPR050262">
    <property type="entry name" value="Ribose-5P_isomerase"/>
</dbReference>
<evidence type="ECO:0000256" key="3">
    <source>
        <dbReference type="ARBA" id="ARBA00008088"/>
    </source>
</evidence>
<dbReference type="AlphaFoldDB" id="A0AAW1TBH1"/>
<comment type="caution">
    <text evidence="6">The sequence shown here is derived from an EMBL/GenBank/DDBJ whole genome shotgun (WGS) entry which is preliminary data.</text>
</comment>
<dbReference type="NCBIfam" id="NF001924">
    <property type="entry name" value="PRK00702.1"/>
    <property type="match status" value="1"/>
</dbReference>
<dbReference type="PANTHER" id="PTHR43748:SF3">
    <property type="entry name" value="RIBOSE-5-PHOSPHATE ISOMERASE 3, CHLOROPLASTIC-RELATED"/>
    <property type="match status" value="1"/>
</dbReference>
<evidence type="ECO:0000313" key="6">
    <source>
        <dbReference type="EMBL" id="KAK9866286.1"/>
    </source>
</evidence>
<dbReference type="Gene3D" id="3.30.70.260">
    <property type="match status" value="1"/>
</dbReference>
<keyword evidence="7" id="KW-1185">Reference proteome</keyword>
<dbReference type="InterPro" id="IPR004788">
    <property type="entry name" value="Ribose5P_isomerase_type_A"/>
</dbReference>
<evidence type="ECO:0000256" key="2">
    <source>
        <dbReference type="ARBA" id="ARBA00004988"/>
    </source>
</evidence>
<dbReference type="Proteomes" id="UP001485043">
    <property type="component" value="Unassembled WGS sequence"/>
</dbReference>
<dbReference type="InterPro" id="IPR020672">
    <property type="entry name" value="Ribose5P_isomerase_typA_subgr"/>
</dbReference>
<protein>
    <recommendedName>
        <fullName evidence="4">ribose-5-phosphate isomerase</fullName>
        <ecNumber evidence="4">5.3.1.6</ecNumber>
    </recommendedName>
</protein>
<evidence type="ECO:0000256" key="4">
    <source>
        <dbReference type="ARBA" id="ARBA00011959"/>
    </source>
</evidence>
<dbReference type="FunFam" id="3.40.50.1360:FF:000001">
    <property type="entry name" value="Ribose-5-phosphate isomerase A"/>
    <property type="match status" value="1"/>
</dbReference>
<dbReference type="CDD" id="cd01398">
    <property type="entry name" value="RPI_A"/>
    <property type="match status" value="1"/>
</dbReference>
<dbReference type="Pfam" id="PF06026">
    <property type="entry name" value="Rib_5-P_isom_A"/>
    <property type="match status" value="1"/>
</dbReference>
<accession>A0AAW1TBH1</accession>
<dbReference type="SUPFAM" id="SSF75445">
    <property type="entry name" value="D-ribose-5-phosphate isomerase (RpiA), lid domain"/>
    <property type="match status" value="1"/>
</dbReference>
<dbReference type="GO" id="GO:0009052">
    <property type="term" value="P:pentose-phosphate shunt, non-oxidative branch"/>
    <property type="evidence" value="ECO:0007669"/>
    <property type="project" value="InterPro"/>
</dbReference>
<dbReference type="EC" id="5.3.1.6" evidence="4"/>
<comment type="similarity">
    <text evidence="3">Belongs to the ribose 5-phosphate isomerase family.</text>
</comment>
<dbReference type="HAMAP" id="MF_00170">
    <property type="entry name" value="Rib_5P_isom_A"/>
    <property type="match status" value="1"/>
</dbReference>
<dbReference type="GO" id="GO:0004751">
    <property type="term" value="F:ribose-5-phosphate isomerase activity"/>
    <property type="evidence" value="ECO:0007669"/>
    <property type="project" value="UniProtKB-EC"/>
</dbReference>
<dbReference type="EMBL" id="JALJOV010000173">
    <property type="protein sequence ID" value="KAK9866286.1"/>
    <property type="molecule type" value="Genomic_DNA"/>
</dbReference>
<comment type="pathway">
    <text evidence="2">Carbohydrate degradation; pentose phosphate pathway; D-ribose 5-phosphate from D-ribulose 5-phosphate (non-oxidative stage): step 1/1.</text>
</comment>
<comment type="catalytic activity">
    <reaction evidence="1">
        <text>aldehydo-D-ribose 5-phosphate = D-ribulose 5-phosphate</text>
        <dbReference type="Rhea" id="RHEA:14657"/>
        <dbReference type="ChEBI" id="CHEBI:58121"/>
        <dbReference type="ChEBI" id="CHEBI:58273"/>
        <dbReference type="EC" id="5.3.1.6"/>
    </reaction>
</comment>
<gene>
    <name evidence="6" type="ORF">WJX84_005036</name>
</gene>
<organism evidence="6 7">
    <name type="scientific">Apatococcus fuscideae</name>
    <dbReference type="NCBI Taxonomy" id="2026836"/>
    <lineage>
        <taxon>Eukaryota</taxon>
        <taxon>Viridiplantae</taxon>
        <taxon>Chlorophyta</taxon>
        <taxon>core chlorophytes</taxon>
        <taxon>Trebouxiophyceae</taxon>
        <taxon>Chlorellales</taxon>
        <taxon>Chlorellaceae</taxon>
        <taxon>Apatococcus</taxon>
    </lineage>
</organism>
<dbReference type="InterPro" id="IPR037171">
    <property type="entry name" value="NagB/RpiA_transferase-like"/>
</dbReference>
<proteinExistence type="inferred from homology"/>
<dbReference type="Gene3D" id="3.40.50.1360">
    <property type="match status" value="1"/>
</dbReference>